<dbReference type="AlphaFoldDB" id="A0A1K2HU99"/>
<evidence type="ECO:0000313" key="1">
    <source>
        <dbReference type="EMBL" id="SFZ82030.1"/>
    </source>
</evidence>
<dbReference type="Gene3D" id="3.20.20.370">
    <property type="entry name" value="Glycoside hydrolase/deacetylase"/>
    <property type="match status" value="1"/>
</dbReference>
<dbReference type="GO" id="GO:0005975">
    <property type="term" value="P:carbohydrate metabolic process"/>
    <property type="evidence" value="ECO:0007669"/>
    <property type="project" value="InterPro"/>
</dbReference>
<dbReference type="RefSeq" id="WP_072339284.1">
    <property type="nucleotide sequence ID" value="NZ_FPKU01000001.1"/>
</dbReference>
<dbReference type="EMBL" id="FPKU01000001">
    <property type="protein sequence ID" value="SFZ82030.1"/>
    <property type="molecule type" value="Genomic_DNA"/>
</dbReference>
<name>A0A1K2HU99_9HYPH</name>
<dbReference type="Proteomes" id="UP000183447">
    <property type="component" value="Unassembled WGS sequence"/>
</dbReference>
<sequence>MQIDLNADLGEGMGHDDALLDIVTSASIACGGHAGDDATIRHVLRACKAKGVRAGAHPGYADKPRFGRFRLVLPLGTLLAQIRGQLDLIRRIAHEEDVPLRYVKLHGALANQTAEELALAVAVFGTVEAMDRTLAVLALDNSAQVRAANAVGLPVIREAYADRAYTADGLLAPRTLEGAVIHDRQAVVDRCLRLARDGEIVAIDGTVFASQARSICLHGDTPGAVELARHIRAALEAEGIRVAAEPVDA</sequence>
<proteinExistence type="predicted"/>
<dbReference type="CDD" id="cd10787">
    <property type="entry name" value="LamB_YcsF_like"/>
    <property type="match status" value="1"/>
</dbReference>
<dbReference type="InterPro" id="IPR005501">
    <property type="entry name" value="LamB/YcsF/PxpA-like"/>
</dbReference>
<dbReference type="NCBIfam" id="NF003814">
    <property type="entry name" value="PRK05406.1-3"/>
    <property type="match status" value="1"/>
</dbReference>
<dbReference type="PANTHER" id="PTHR30292:SF0">
    <property type="entry name" value="5-OXOPROLINASE SUBUNIT A"/>
    <property type="match status" value="1"/>
</dbReference>
<protein>
    <submittedName>
        <fullName evidence="1">UPF0271 protein</fullName>
    </submittedName>
</protein>
<dbReference type="SUPFAM" id="SSF88713">
    <property type="entry name" value="Glycoside hydrolase/deacetylase"/>
    <property type="match status" value="1"/>
</dbReference>
<accession>A0A1K2HU99</accession>
<keyword evidence="2" id="KW-1185">Reference proteome</keyword>
<dbReference type="STRING" id="665118.SAMN02983003_0842"/>
<evidence type="ECO:0000313" key="2">
    <source>
        <dbReference type="Proteomes" id="UP000183447"/>
    </source>
</evidence>
<dbReference type="InterPro" id="IPR011330">
    <property type="entry name" value="Glyco_hydro/deAcase_b/a-brl"/>
</dbReference>
<reference evidence="1 2" key="1">
    <citation type="submission" date="2016-11" db="EMBL/GenBank/DDBJ databases">
        <authorList>
            <person name="Jaros S."/>
            <person name="Januszkiewicz K."/>
            <person name="Wedrychowicz H."/>
        </authorList>
    </citation>
    <scope>NUCLEOTIDE SEQUENCE [LARGE SCALE GENOMIC DNA]</scope>
    <source>
        <strain evidence="1 2">ATCC 23634</strain>
    </source>
</reference>
<gene>
    <name evidence="1" type="ORF">SAMN02983003_0842</name>
</gene>
<organism evidence="1 2">
    <name type="scientific">Devosia enhydra</name>
    <dbReference type="NCBI Taxonomy" id="665118"/>
    <lineage>
        <taxon>Bacteria</taxon>
        <taxon>Pseudomonadati</taxon>
        <taxon>Pseudomonadota</taxon>
        <taxon>Alphaproteobacteria</taxon>
        <taxon>Hyphomicrobiales</taxon>
        <taxon>Devosiaceae</taxon>
        <taxon>Devosia</taxon>
    </lineage>
</organism>
<dbReference type="PANTHER" id="PTHR30292">
    <property type="entry name" value="UNCHARACTERIZED PROTEIN YBGL-RELATED"/>
    <property type="match status" value="1"/>
</dbReference>
<dbReference type="Pfam" id="PF03746">
    <property type="entry name" value="LamB_YcsF"/>
    <property type="match status" value="1"/>
</dbReference>